<dbReference type="InterPro" id="IPR027417">
    <property type="entry name" value="P-loop_NTPase"/>
</dbReference>
<dbReference type="Gene3D" id="3.40.50.300">
    <property type="entry name" value="P-loop containing nucleotide triphosphate hydrolases"/>
    <property type="match status" value="2"/>
</dbReference>
<comment type="caution">
    <text evidence="10">The sequence shown here is derived from an EMBL/GenBank/DDBJ whole genome shotgun (WGS) entry which is preliminary data.</text>
</comment>
<gene>
    <name evidence="10" type="primary">cas3u</name>
    <name evidence="10" type="ORF">JMN37_06535</name>
</gene>
<keyword evidence="6" id="KW-0347">Helicase</keyword>
<dbReference type="SUPFAM" id="SSF52540">
    <property type="entry name" value="P-loop containing nucleoside triphosphate hydrolases"/>
    <property type="match status" value="1"/>
</dbReference>
<comment type="similarity">
    <text evidence="2">In the central section; belongs to the CRISPR-associated helicase Cas3 family.</text>
</comment>
<organism evidence="10 11">
    <name type="scientific">Corynebacterium lipophilum</name>
    <dbReference type="NCBI Taxonomy" id="2804918"/>
    <lineage>
        <taxon>Bacteria</taxon>
        <taxon>Bacillati</taxon>
        <taxon>Actinomycetota</taxon>
        <taxon>Actinomycetes</taxon>
        <taxon>Mycobacteriales</taxon>
        <taxon>Corynebacteriaceae</taxon>
        <taxon>Corynebacterium</taxon>
    </lineage>
</organism>
<dbReference type="InterPro" id="IPR006674">
    <property type="entry name" value="HD_domain"/>
</dbReference>
<evidence type="ECO:0000256" key="6">
    <source>
        <dbReference type="ARBA" id="ARBA00022806"/>
    </source>
</evidence>
<evidence type="ECO:0000256" key="5">
    <source>
        <dbReference type="ARBA" id="ARBA00022801"/>
    </source>
</evidence>
<dbReference type="GO" id="GO:0046872">
    <property type="term" value="F:metal ion binding"/>
    <property type="evidence" value="ECO:0007669"/>
    <property type="project" value="UniProtKB-KW"/>
</dbReference>
<dbReference type="Pfam" id="PF01966">
    <property type="entry name" value="HD"/>
    <property type="match status" value="1"/>
</dbReference>
<evidence type="ECO:0000256" key="7">
    <source>
        <dbReference type="ARBA" id="ARBA00022840"/>
    </source>
</evidence>
<dbReference type="GO" id="GO:0004386">
    <property type="term" value="F:helicase activity"/>
    <property type="evidence" value="ECO:0007669"/>
    <property type="project" value="UniProtKB-KW"/>
</dbReference>
<reference evidence="10 11" key="1">
    <citation type="submission" date="2021-01" db="EMBL/GenBank/DDBJ databases">
        <title>Identification and Characterization of Corynebacterium sp.</title>
        <authorList>
            <person name="Luo Q."/>
            <person name="Qu P."/>
            <person name="Chen Q."/>
        </authorList>
    </citation>
    <scope>NUCLEOTIDE SEQUENCE [LARGE SCALE GENOMIC DNA]</scope>
    <source>
        <strain evidence="10 11">MC-18</strain>
    </source>
</reference>
<dbReference type="NCBIfam" id="TIGR01596">
    <property type="entry name" value="cas3_HD"/>
    <property type="match status" value="1"/>
</dbReference>
<protein>
    <submittedName>
        <fullName evidence="10">Type I-U CRISPR-associated helicase/endonuclease Cas3</fullName>
    </submittedName>
</protein>
<dbReference type="GO" id="GO:0005524">
    <property type="term" value="F:ATP binding"/>
    <property type="evidence" value="ECO:0007669"/>
    <property type="project" value="UniProtKB-KW"/>
</dbReference>
<dbReference type="InterPro" id="IPR054712">
    <property type="entry name" value="Cas3-like_dom"/>
</dbReference>
<keyword evidence="3" id="KW-0479">Metal-binding</keyword>
<dbReference type="Proteomes" id="UP001205920">
    <property type="component" value="Unassembled WGS sequence"/>
</dbReference>
<evidence type="ECO:0000256" key="3">
    <source>
        <dbReference type="ARBA" id="ARBA00022723"/>
    </source>
</evidence>
<dbReference type="InterPro" id="IPR006483">
    <property type="entry name" value="CRISPR-assoc_Cas3_HD"/>
</dbReference>
<dbReference type="InterPro" id="IPR038257">
    <property type="entry name" value="CRISPR-assoc_Cas3_HD_sf"/>
</dbReference>
<evidence type="ECO:0000256" key="8">
    <source>
        <dbReference type="ARBA" id="ARBA00023118"/>
    </source>
</evidence>
<keyword evidence="5" id="KW-0378">Hydrolase</keyword>
<proteinExistence type="inferred from homology"/>
<dbReference type="AlphaFoldDB" id="A0AAW5HYQ8"/>
<dbReference type="EMBL" id="JAEUWV010000007">
    <property type="protein sequence ID" value="MCO6394632.1"/>
    <property type="molecule type" value="Genomic_DNA"/>
</dbReference>
<evidence type="ECO:0000256" key="1">
    <source>
        <dbReference type="ARBA" id="ARBA00006847"/>
    </source>
</evidence>
<evidence type="ECO:0000313" key="11">
    <source>
        <dbReference type="Proteomes" id="UP001205920"/>
    </source>
</evidence>
<name>A0AAW5HYQ8_9CORY</name>
<keyword evidence="8" id="KW-0051">Antiviral defense</keyword>
<evidence type="ECO:0000259" key="9">
    <source>
        <dbReference type="PROSITE" id="PS51643"/>
    </source>
</evidence>
<dbReference type="RefSeq" id="WP_071573897.1">
    <property type="nucleotide sequence ID" value="NZ_JAEUWV010000007.1"/>
</dbReference>
<sequence length="1120" mass="122452">MSTFPTFASFYEAVHGFAPFKWQDELAQQVWERKSWPEQVAAPTGAGKTSALDIAVWALAKDVAEHGVGARHFPLRIFLTVERRLVVDGAAAHGAIIANRLETQPQLAPVRDALRQLLPRDHKGPVLRVTSLHGGKAPEREWLTPVGAQIITATVTQLASRTLFRGVSVSPRTLSMHAGLTGVDRLILIDEPHLAPAAVKMWREVEQLQRQYPRSPLVGSTVVLGATIPESLRSADCFIGSLAEDPSPAAKARLGIKKPVRLVETSKPVDELVAAAETAFQSRSQDPDSDGVLVVVNTVKRAVDVAKKLRTKLKRSSANVVLLTSTVRPIDRVLPDDFTPDTVIVATQTVEVGVDIDAEVLVTELPSLPALVQRFGRVNRTGLRQQRESTVVIPVKPDGAAKSIYGREQMQASRDSLFAQAEDGLIGDASTLVVPSEAWEPDPRTCSVEEYLPRLTSTRPPAQVPWEALAFGPDATDRASVTLAWRENLDEILDQAQVFPDETIAIPIGQAQAFLSGKSSDAAFADTVARSGDKPKSQRITINCRIRVGEEWVQPESISQVEPDALVVISASEGGYSPETGFSTKLQAPVEDQSMQICVQQGRGFFDIGLLDEQDLFMLAEQLGLEPADLILQRIAERFSDVDVENLDVVLSGRAVGVRYSTAAARRTPKRVTLADHSVQTSQLAEQYATLSGIPDDMVEAVSRAGLLHDAGKVDPGFQHSFGNYLPEPVAKPVGRVMPSLLDRGQTTWRHEVLSATAVRGDSFADELVRHLILSHHGWARRLSPHDGTTYTNSLRYRLLEEQFGPWGVALYETMLRSADWAASASPRSGLAESWESLNIHVNPNSLVDVSEYAVTHVFTGPRPYSLTMLLAGIGALASCVRNGDTSAKLRVVDGKVELSSTVDPSWDMQLYNSMAFSLEVGAGFKSPDGTLCDSDAKDRVKGRNKWYLQHRQSALEQCPEAAPLFFDAFTDDGESRLFSIPIFHGNGKPYFAIVTDDPVQRTQSLYDPTIGLVDGKGTGGLDVNTDDRFSGDMDRRYSEDHLAWAIAGMVALGMPGDENGSGVRDRQLTLTAPTEWSTLEEIQDFVMSPISTLPIYKWRDQPTRQSGQIKVWEPIMDSS</sequence>
<feature type="domain" description="HD Cas3-type" evidence="9">
    <location>
        <begin position="667"/>
        <end position="822"/>
    </location>
</feature>
<evidence type="ECO:0000313" key="10">
    <source>
        <dbReference type="EMBL" id="MCO6394632.1"/>
    </source>
</evidence>
<evidence type="ECO:0000256" key="4">
    <source>
        <dbReference type="ARBA" id="ARBA00022741"/>
    </source>
</evidence>
<dbReference type="SMART" id="SM00471">
    <property type="entry name" value="HDc"/>
    <property type="match status" value="1"/>
</dbReference>
<dbReference type="InterPro" id="IPR013444">
    <property type="entry name" value="Helicase_Cas3_CRISPR-ass_Anaes"/>
</dbReference>
<dbReference type="Gene3D" id="1.10.3210.30">
    <property type="match status" value="1"/>
</dbReference>
<keyword evidence="4" id="KW-0547">Nucleotide-binding</keyword>
<dbReference type="SUPFAM" id="SSF109604">
    <property type="entry name" value="HD-domain/PDEase-like"/>
    <property type="match status" value="1"/>
</dbReference>
<dbReference type="Pfam" id="PF22590">
    <property type="entry name" value="Cas3-like_C_2"/>
    <property type="match status" value="1"/>
</dbReference>
<dbReference type="GO" id="GO:0051607">
    <property type="term" value="P:defense response to virus"/>
    <property type="evidence" value="ECO:0007669"/>
    <property type="project" value="UniProtKB-KW"/>
</dbReference>
<keyword evidence="11" id="KW-1185">Reference proteome</keyword>
<dbReference type="GO" id="GO:0016787">
    <property type="term" value="F:hydrolase activity"/>
    <property type="evidence" value="ECO:0007669"/>
    <property type="project" value="UniProtKB-KW"/>
</dbReference>
<accession>A0AAW5HYQ8</accession>
<dbReference type="InterPro" id="IPR003607">
    <property type="entry name" value="HD/PDEase_dom"/>
</dbReference>
<comment type="similarity">
    <text evidence="1">In the N-terminal section; belongs to the CRISPR-associated nuclease Cas3-HD family.</text>
</comment>
<dbReference type="NCBIfam" id="TIGR02621">
    <property type="entry name" value="cas3_GSU0051"/>
    <property type="match status" value="1"/>
</dbReference>
<dbReference type="PROSITE" id="PS51643">
    <property type="entry name" value="HD_CAS3"/>
    <property type="match status" value="1"/>
</dbReference>
<keyword evidence="7" id="KW-0067">ATP-binding</keyword>
<evidence type="ECO:0000256" key="2">
    <source>
        <dbReference type="ARBA" id="ARBA00009046"/>
    </source>
</evidence>